<sequence>MVRKFRTPNSKFLILIFPTQSKGETKPKKRNFVGQHTYKKGTCHCRRTYIEFSRCLRLINLVSKYIYNIEIKRYLYKYKINIEHPMNRLIGS</sequence>
<dbReference type="AlphaFoldDB" id="A0A0V0HM15"/>
<dbReference type="EMBL" id="GEDG01017660">
    <property type="protein sequence ID" value="JAP21468.1"/>
    <property type="molecule type" value="Transcribed_RNA"/>
</dbReference>
<protein>
    <submittedName>
        <fullName evidence="1">Putative ovule protein</fullName>
    </submittedName>
</protein>
<evidence type="ECO:0000313" key="1">
    <source>
        <dbReference type="EMBL" id="JAP21468.1"/>
    </source>
</evidence>
<proteinExistence type="predicted"/>
<organism evidence="1">
    <name type="scientific">Solanum chacoense</name>
    <name type="common">Chaco potato</name>
    <dbReference type="NCBI Taxonomy" id="4108"/>
    <lineage>
        <taxon>Eukaryota</taxon>
        <taxon>Viridiplantae</taxon>
        <taxon>Streptophyta</taxon>
        <taxon>Embryophyta</taxon>
        <taxon>Tracheophyta</taxon>
        <taxon>Spermatophyta</taxon>
        <taxon>Magnoliopsida</taxon>
        <taxon>eudicotyledons</taxon>
        <taxon>Gunneridae</taxon>
        <taxon>Pentapetalae</taxon>
        <taxon>asterids</taxon>
        <taxon>lamiids</taxon>
        <taxon>Solanales</taxon>
        <taxon>Solanaceae</taxon>
        <taxon>Solanoideae</taxon>
        <taxon>Solaneae</taxon>
        <taxon>Solanum</taxon>
    </lineage>
</organism>
<reference evidence="1" key="1">
    <citation type="submission" date="2015-12" db="EMBL/GenBank/DDBJ databases">
        <title>Gene expression during late stages of embryo sac development: a critical building block for successful pollen-pistil interactions.</title>
        <authorList>
            <person name="Liu Y."/>
            <person name="Joly V."/>
            <person name="Sabar M."/>
            <person name="Matton D.P."/>
        </authorList>
    </citation>
    <scope>NUCLEOTIDE SEQUENCE</scope>
</reference>
<name>A0A0V0HM15_SOLCH</name>
<accession>A0A0V0HM15</accession>